<sequence>MIKQLIQDIIKAGNKAIESSSVRYTVDTEDNRYYCYNGLYYDDNHVEFTDDYNNKINLFYDDIVGIRIGDI</sequence>
<evidence type="ECO:0000313" key="1">
    <source>
        <dbReference type="EMBL" id="XCO00027.1"/>
    </source>
</evidence>
<dbReference type="EMBL" id="PP965494">
    <property type="protein sequence ID" value="XCO00027.1"/>
    <property type="molecule type" value="Genomic_DNA"/>
</dbReference>
<protein>
    <submittedName>
        <fullName evidence="1">Uncharacterized protein</fullName>
    </submittedName>
</protein>
<organism evidence="1">
    <name type="scientific">Geladintestivirus 4</name>
    <dbReference type="NCBI Taxonomy" id="3233136"/>
    <lineage>
        <taxon>Viruses</taxon>
        <taxon>Duplodnaviria</taxon>
        <taxon>Heunggongvirae</taxon>
        <taxon>Uroviricota</taxon>
        <taxon>Caudoviricetes</taxon>
        <taxon>Crassvirales</taxon>
    </lineage>
</organism>
<reference evidence="1" key="1">
    <citation type="submission" date="2024-06" db="EMBL/GenBank/DDBJ databases">
        <title>Intestivirid acquisition increases across infancy in a wild primate population.</title>
        <authorList>
            <person name="Schneider-Creas I.A."/>
            <person name="Moya I.L."/>
            <person name="Chiou K.L."/>
            <person name="Baniel A."/>
            <person name="Azanaw Haile A."/>
            <person name="Kebede F."/>
            <person name="Abebe B."/>
            <person name="Snyder-Mackler N."/>
            <person name="Varsani A."/>
        </authorList>
    </citation>
    <scope>NUCLEOTIDE SEQUENCE</scope>
    <source>
        <strain evidence="1">Int_RNL_2017_0055_MCB</strain>
    </source>
</reference>
<proteinExistence type="predicted"/>
<accession>A0AAU8MIU3</accession>
<name>A0AAU8MIU3_9CAUD</name>